<dbReference type="SMART" id="SM00891">
    <property type="entry name" value="ERCC4"/>
    <property type="match status" value="1"/>
</dbReference>
<dbReference type="EMBL" id="FNVN01000001">
    <property type="protein sequence ID" value="SEG06054.1"/>
    <property type="molecule type" value="Genomic_DNA"/>
</dbReference>
<name>A0A1H5X2J2_9EURY</name>
<dbReference type="InterPro" id="IPR011335">
    <property type="entry name" value="Restrct_endonuc-II-like"/>
</dbReference>
<evidence type="ECO:0000259" key="7">
    <source>
        <dbReference type="PROSITE" id="PS51194"/>
    </source>
</evidence>
<dbReference type="Proteomes" id="UP000236740">
    <property type="component" value="Unassembled WGS sequence"/>
</dbReference>
<feature type="domain" description="Helicase C-terminal" evidence="7">
    <location>
        <begin position="361"/>
        <end position="527"/>
    </location>
</feature>
<feature type="compositionally biased region" description="Basic and acidic residues" evidence="5">
    <location>
        <begin position="538"/>
        <end position="550"/>
    </location>
</feature>
<evidence type="ECO:0000313" key="8">
    <source>
        <dbReference type="EMBL" id="QCC46271.1"/>
    </source>
</evidence>
<evidence type="ECO:0000256" key="3">
    <source>
        <dbReference type="ARBA" id="ARBA00022806"/>
    </source>
</evidence>
<accession>A0A1H5X2J2</accession>
<dbReference type="InterPro" id="IPR010994">
    <property type="entry name" value="RuvA_2-like"/>
</dbReference>
<dbReference type="GO" id="GO:0005524">
    <property type="term" value="F:ATP binding"/>
    <property type="evidence" value="ECO:0007669"/>
    <property type="project" value="UniProtKB-KW"/>
</dbReference>
<dbReference type="OrthoDB" id="9764at2157"/>
<dbReference type="InterPro" id="IPR003583">
    <property type="entry name" value="Hlx-hairpin-Hlx_DNA-bd_motif"/>
</dbReference>
<evidence type="ECO:0000256" key="2">
    <source>
        <dbReference type="ARBA" id="ARBA00022801"/>
    </source>
</evidence>
<gene>
    <name evidence="8" type="ORF">DV707_00435</name>
    <name evidence="9" type="ORF">SAMN04488133_1476</name>
</gene>
<dbReference type="Pfam" id="PF21210">
    <property type="entry name" value="RNA_helicase_helical"/>
    <property type="match status" value="1"/>
</dbReference>
<dbReference type="PANTHER" id="PTHR14025">
    <property type="entry name" value="FANCONI ANEMIA GROUP M FANCM FAMILY MEMBER"/>
    <property type="match status" value="1"/>
</dbReference>
<keyword evidence="10" id="KW-1185">Reference proteome</keyword>
<evidence type="ECO:0000313" key="9">
    <source>
        <dbReference type="EMBL" id="SEG06054.1"/>
    </source>
</evidence>
<dbReference type="Pfam" id="PF00271">
    <property type="entry name" value="Helicase_C"/>
    <property type="match status" value="1"/>
</dbReference>
<evidence type="ECO:0000256" key="1">
    <source>
        <dbReference type="ARBA" id="ARBA00022741"/>
    </source>
</evidence>
<evidence type="ECO:0000256" key="5">
    <source>
        <dbReference type="SAM" id="MobiDB-lite"/>
    </source>
</evidence>
<feature type="compositionally biased region" description="Acidic residues" evidence="5">
    <location>
        <begin position="638"/>
        <end position="661"/>
    </location>
</feature>
<dbReference type="GO" id="GO:0003677">
    <property type="term" value="F:DNA binding"/>
    <property type="evidence" value="ECO:0007669"/>
    <property type="project" value="InterPro"/>
</dbReference>
<dbReference type="NCBIfam" id="NF010337">
    <property type="entry name" value="PRK13766.1"/>
    <property type="match status" value="1"/>
</dbReference>
<dbReference type="Proteomes" id="UP000296733">
    <property type="component" value="Chromosome"/>
</dbReference>
<dbReference type="SMART" id="SM00487">
    <property type="entry name" value="DEXDc"/>
    <property type="match status" value="1"/>
</dbReference>
<dbReference type="SUPFAM" id="SSF52540">
    <property type="entry name" value="P-loop containing nucleoside triphosphate hydrolases"/>
    <property type="match status" value="1"/>
</dbReference>
<dbReference type="PANTHER" id="PTHR14025:SF20">
    <property type="entry name" value="FANCONI ANEMIA GROUP M PROTEIN"/>
    <property type="match status" value="1"/>
</dbReference>
<dbReference type="GO" id="GO:0004518">
    <property type="term" value="F:nuclease activity"/>
    <property type="evidence" value="ECO:0007669"/>
    <property type="project" value="InterPro"/>
</dbReference>
<dbReference type="GO" id="GO:0004386">
    <property type="term" value="F:helicase activity"/>
    <property type="evidence" value="ECO:0007669"/>
    <property type="project" value="UniProtKB-KW"/>
</dbReference>
<evidence type="ECO:0000259" key="6">
    <source>
        <dbReference type="PROSITE" id="PS51192"/>
    </source>
</evidence>
<dbReference type="GO" id="GO:0006281">
    <property type="term" value="P:DNA repair"/>
    <property type="evidence" value="ECO:0007669"/>
    <property type="project" value="InterPro"/>
</dbReference>
<dbReference type="AlphaFoldDB" id="A0A1H5X2J2"/>
<dbReference type="Pfam" id="PF00270">
    <property type="entry name" value="DEAD"/>
    <property type="match status" value="1"/>
</dbReference>
<reference evidence="9 10" key="1">
    <citation type="submission" date="2016-10" db="EMBL/GenBank/DDBJ databases">
        <authorList>
            <person name="de Groot N.N."/>
        </authorList>
    </citation>
    <scope>NUCLEOTIDE SEQUENCE [LARGE SCALE GENOMIC DNA]</scope>
    <source>
        <strain evidence="9 10">CGMCC 1.10331</strain>
    </source>
</reference>
<dbReference type="Gene3D" id="3.40.50.10130">
    <property type="match status" value="1"/>
</dbReference>
<dbReference type="InterPro" id="IPR014001">
    <property type="entry name" value="Helicase_ATP-bd"/>
</dbReference>
<sequence length="875" mass="95990">MAATDDPDYVDHPLLSPGFIERRRYQTRLASTAREGHTLVCLPTGLGKTTVSLLVTAHRLHEAGGKALFLAPTKPLVQQHAEFYREALEIPDEEIVVFTGEIRPEDRADAWDDARVVIATPQVVENDLVGSRISLSDVTHLTFDECHRASGDYAYVYIAERYHADAVDPLVTGMSASPGGDKEAILNVCQNLGISEVEVMTEADEDVDEYTHDTSVEWERIQLPDEILQIRDALNEVIKDRLQKLKSLGVTNTTQPDVSQKQLNRMRGKLQELMDADKSEGYKGMSTHAEVMKLRRAVELVETQSVESVRRYFERQRNAARSSGASKASQRLVAEPKVREAMRLAESYDGTHPKFSRARILLAQTLGIEGGERVIVFTESRDTAEALTEFLSASFDVRRFVGQGDKESSEGMTQKEQQETLDDFRSGEFEVLVSTSVAEEGLDVPEVDLVLFFEPVPTAIRSIQRKGRTGRQAEGSVVVLLAEDTRDEAYFWISRRREKEMESELRDLKSVAGDIESELNPPQEALEAYEDAGDGDGEERSGEPGDESDRGGQSGGGDEHDSASVDAETPAQANGQAGLTDFGPTDEEIERARDGEVESGTETDGESESAAASADMSESAATNTEASESEAANADSTAEGDSEPRDDEEGVVATAEGDEEETEIVVDQRELDAPIAKDLSKRDGVRTRLETLAVGDYVLSDRVAVERKSVADFLDTLLGDERSIFEQIGDLSRAYARPVLIVEGEGLYEERNVHPGAIRGALASLAVDFDVSVLQTRDEDDTAALLLTIAEREQTERDRTVSVHGEKSAKTLAEQQEYVVSAIADIGPVTAQSLLEEFGTVEQVMTAREDDLREVSGIGEVTAERIREVVGSDYV</sequence>
<dbReference type="InterPro" id="IPR041755">
    <property type="entry name" value="Hef_ID"/>
</dbReference>
<evidence type="ECO:0000313" key="11">
    <source>
        <dbReference type="Proteomes" id="UP000296733"/>
    </source>
</evidence>
<feature type="compositionally biased region" description="Acidic residues" evidence="5">
    <location>
        <begin position="597"/>
        <end position="607"/>
    </location>
</feature>
<dbReference type="KEGG" id="hlm:DV707_00435"/>
<dbReference type="InterPro" id="IPR001650">
    <property type="entry name" value="Helicase_C-like"/>
</dbReference>
<keyword evidence="1" id="KW-0547">Nucleotide-binding</keyword>
<dbReference type="CDD" id="cd12089">
    <property type="entry name" value="Hef_ID"/>
    <property type="match status" value="1"/>
</dbReference>
<keyword evidence="3" id="KW-0347">Helicase</keyword>
<proteinExistence type="predicted"/>
<dbReference type="InterPro" id="IPR027417">
    <property type="entry name" value="P-loop_NTPase"/>
</dbReference>
<dbReference type="PROSITE" id="PS51192">
    <property type="entry name" value="HELICASE_ATP_BIND_1"/>
    <property type="match status" value="1"/>
</dbReference>
<dbReference type="SUPFAM" id="SSF47781">
    <property type="entry name" value="RuvA domain 2-like"/>
    <property type="match status" value="1"/>
</dbReference>
<protein>
    <submittedName>
        <fullName evidence="9">Fanconi anemia group M protein</fullName>
    </submittedName>
    <submittedName>
        <fullName evidence="8">Hef nuclease</fullName>
    </submittedName>
</protein>
<feature type="compositionally biased region" description="Acidic residues" evidence="5">
    <location>
        <begin position="527"/>
        <end position="537"/>
    </location>
</feature>
<dbReference type="EMBL" id="CP031311">
    <property type="protein sequence ID" value="QCC46271.1"/>
    <property type="molecule type" value="Genomic_DNA"/>
</dbReference>
<dbReference type="Pfam" id="PF14520">
    <property type="entry name" value="HHH_5"/>
    <property type="match status" value="1"/>
</dbReference>
<feature type="region of interest" description="Disordered" evidence="5">
    <location>
        <begin position="527"/>
        <end position="661"/>
    </location>
</feature>
<dbReference type="GO" id="GO:0016787">
    <property type="term" value="F:hydrolase activity"/>
    <property type="evidence" value="ECO:0007669"/>
    <property type="project" value="UniProtKB-KW"/>
</dbReference>
<reference evidence="8 11" key="2">
    <citation type="journal article" date="2019" name="Nat. Commun.">
        <title>A new type of DNA phosphorothioation-based antiviral system in archaea.</title>
        <authorList>
            <person name="Xiong L."/>
            <person name="Liu S."/>
            <person name="Chen S."/>
            <person name="Xiao Y."/>
            <person name="Zhu B."/>
            <person name="Gao Y."/>
            <person name="Zhang Y."/>
            <person name="Chen B."/>
            <person name="Luo J."/>
            <person name="Deng Z."/>
            <person name="Chen X."/>
            <person name="Wang L."/>
            <person name="Chen S."/>
        </authorList>
    </citation>
    <scope>NUCLEOTIDE SEQUENCE [LARGE SCALE GENOMIC DNA]</scope>
    <source>
        <strain evidence="8 11">CGMCC 1.10331</strain>
    </source>
</reference>
<dbReference type="Gene3D" id="1.20.1320.20">
    <property type="entry name" value="hef helicase domain"/>
    <property type="match status" value="1"/>
</dbReference>
<dbReference type="SMART" id="SM00278">
    <property type="entry name" value="HhH1"/>
    <property type="match status" value="2"/>
</dbReference>
<dbReference type="GO" id="GO:0140097">
    <property type="term" value="F:catalytic activity, acting on DNA"/>
    <property type="evidence" value="ECO:0007669"/>
    <property type="project" value="UniProtKB-ARBA"/>
</dbReference>
<dbReference type="Gene3D" id="1.10.150.20">
    <property type="entry name" value="5' to 3' exonuclease, C-terminal subdomain"/>
    <property type="match status" value="1"/>
</dbReference>
<dbReference type="RefSeq" id="WP_103991131.1">
    <property type="nucleotide sequence ID" value="NZ_CP031311.1"/>
</dbReference>
<dbReference type="GeneID" id="39856508"/>
<dbReference type="InterPro" id="IPR006166">
    <property type="entry name" value="ERCC4_domain"/>
</dbReference>
<dbReference type="PROSITE" id="PS51194">
    <property type="entry name" value="HELICASE_CTER"/>
    <property type="match status" value="1"/>
</dbReference>
<dbReference type="SUPFAM" id="SSF52980">
    <property type="entry name" value="Restriction endonuclease-like"/>
    <property type="match status" value="1"/>
</dbReference>
<dbReference type="Gene3D" id="3.40.50.300">
    <property type="entry name" value="P-loop containing nucleotide triphosphate hydrolases"/>
    <property type="match status" value="2"/>
</dbReference>
<feature type="domain" description="Helicase ATP-binding" evidence="6">
    <location>
        <begin position="29"/>
        <end position="196"/>
    </location>
</feature>
<feature type="compositionally biased region" description="Low complexity" evidence="5">
    <location>
        <begin position="608"/>
        <end position="637"/>
    </location>
</feature>
<organism evidence="9 10">
    <name type="scientific">Halobellus limi</name>
    <dbReference type="NCBI Taxonomy" id="699433"/>
    <lineage>
        <taxon>Archaea</taxon>
        <taxon>Methanobacteriati</taxon>
        <taxon>Methanobacteriota</taxon>
        <taxon>Stenosarchaea group</taxon>
        <taxon>Halobacteria</taxon>
        <taxon>Halobacteriales</taxon>
        <taxon>Haloferacaceae</taxon>
        <taxon>Halobellus</taxon>
    </lineage>
</organism>
<evidence type="ECO:0000313" key="10">
    <source>
        <dbReference type="Proteomes" id="UP000236740"/>
    </source>
</evidence>
<dbReference type="InterPro" id="IPR011545">
    <property type="entry name" value="DEAD/DEAH_box_helicase_dom"/>
</dbReference>
<keyword evidence="2" id="KW-0378">Hydrolase</keyword>
<keyword evidence="4" id="KW-0067">ATP-binding</keyword>
<dbReference type="Pfam" id="PF02732">
    <property type="entry name" value="ERCC4"/>
    <property type="match status" value="1"/>
</dbReference>
<evidence type="ECO:0000256" key="4">
    <source>
        <dbReference type="ARBA" id="ARBA00022840"/>
    </source>
</evidence>
<dbReference type="SMART" id="SM00490">
    <property type="entry name" value="HELICc"/>
    <property type="match status" value="1"/>
</dbReference>
<dbReference type="CDD" id="cd20075">
    <property type="entry name" value="XPF_nuclease_XPF_arch"/>
    <property type="match status" value="1"/>
</dbReference>